<dbReference type="GO" id="GO:0006950">
    <property type="term" value="P:response to stress"/>
    <property type="evidence" value="ECO:0007669"/>
    <property type="project" value="TreeGrafter"/>
</dbReference>
<evidence type="ECO:0000313" key="4">
    <source>
        <dbReference type="Proteomes" id="UP000253782"/>
    </source>
</evidence>
<reference evidence="3 4" key="1">
    <citation type="submission" date="2018-07" db="EMBL/GenBank/DDBJ databases">
        <title>Dyella tabacisoli L4-6T, whole genome shotgun sequence.</title>
        <authorList>
            <person name="Zhou X.-K."/>
            <person name="Li W.-J."/>
            <person name="Duan Y.-Q."/>
        </authorList>
    </citation>
    <scope>NUCLEOTIDE SEQUENCE [LARGE SCALE GENOMIC DNA]</scope>
    <source>
        <strain evidence="3 4">L4-6</strain>
    </source>
</reference>
<comment type="caution">
    <text evidence="3">The sequence shown here is derived from an EMBL/GenBank/DDBJ whole genome shotgun (WGS) entry which is preliminary data.</text>
</comment>
<dbReference type="InterPro" id="IPR036390">
    <property type="entry name" value="WH_DNA-bd_sf"/>
</dbReference>
<dbReference type="PROSITE" id="PS50995">
    <property type="entry name" value="HTH_MARR_2"/>
    <property type="match status" value="1"/>
</dbReference>
<dbReference type="InterPro" id="IPR039422">
    <property type="entry name" value="MarR/SlyA-like"/>
</dbReference>
<keyword evidence="4" id="KW-1185">Reference proteome</keyword>
<dbReference type="Gene3D" id="1.10.10.10">
    <property type="entry name" value="Winged helix-like DNA-binding domain superfamily/Winged helix DNA-binding domain"/>
    <property type="match status" value="1"/>
</dbReference>
<dbReference type="InterPro" id="IPR000835">
    <property type="entry name" value="HTH_MarR-typ"/>
</dbReference>
<organism evidence="3 4">
    <name type="scientific">Dyella tabacisoli</name>
    <dbReference type="NCBI Taxonomy" id="2282381"/>
    <lineage>
        <taxon>Bacteria</taxon>
        <taxon>Pseudomonadati</taxon>
        <taxon>Pseudomonadota</taxon>
        <taxon>Gammaproteobacteria</taxon>
        <taxon>Lysobacterales</taxon>
        <taxon>Rhodanobacteraceae</taxon>
        <taxon>Dyella</taxon>
    </lineage>
</organism>
<accession>A0A369UUE1</accession>
<dbReference type="RefSeq" id="WP_114845175.1">
    <property type="nucleotide sequence ID" value="NZ_JBHSPE010000008.1"/>
</dbReference>
<dbReference type="EMBL" id="QQAH01000008">
    <property type="protein sequence ID" value="RDD81959.1"/>
    <property type="molecule type" value="Genomic_DNA"/>
</dbReference>
<feature type="domain" description="HTH marR-type" evidence="2">
    <location>
        <begin position="13"/>
        <end position="146"/>
    </location>
</feature>
<dbReference type="SUPFAM" id="SSF46785">
    <property type="entry name" value="Winged helix' DNA-binding domain"/>
    <property type="match status" value="1"/>
</dbReference>
<proteinExistence type="predicted"/>
<dbReference type="Pfam" id="PF12802">
    <property type="entry name" value="MarR_2"/>
    <property type="match status" value="1"/>
</dbReference>
<sequence length="238" mass="25829">MPGTFLLHDPSLPERIAHGLQKIGIAMRAREWSAAAPLGLTPTQAQIVVLLARRDGGLRVQEIAEQLAVTVATVSDAVSTLVGKKLACKIADPEDGRARRIQLSKTGTMLAGSLNDWPDLFTQAAAELWPQEQQVLLRSLITMIALLQRKGAVPTARMCVNCQYFRAWRHNNEAAPHHCAYIDAPLAEAELRLDCAEHAPASGEVETELWLHGPAGPGTAPIDDRVHAPARSAPSQRR</sequence>
<evidence type="ECO:0000259" key="2">
    <source>
        <dbReference type="PROSITE" id="PS50995"/>
    </source>
</evidence>
<evidence type="ECO:0000256" key="1">
    <source>
        <dbReference type="SAM" id="MobiDB-lite"/>
    </source>
</evidence>
<evidence type="ECO:0000313" key="3">
    <source>
        <dbReference type="EMBL" id="RDD81959.1"/>
    </source>
</evidence>
<protein>
    <submittedName>
        <fullName evidence="3">MarR family transcriptional regulator</fullName>
    </submittedName>
</protein>
<dbReference type="PANTHER" id="PTHR33164:SF43">
    <property type="entry name" value="HTH-TYPE TRANSCRIPTIONAL REPRESSOR YETL"/>
    <property type="match status" value="1"/>
</dbReference>
<gene>
    <name evidence="3" type="ORF">DVJ77_09205</name>
</gene>
<dbReference type="PANTHER" id="PTHR33164">
    <property type="entry name" value="TRANSCRIPTIONAL REGULATOR, MARR FAMILY"/>
    <property type="match status" value="1"/>
</dbReference>
<dbReference type="InterPro" id="IPR036388">
    <property type="entry name" value="WH-like_DNA-bd_sf"/>
</dbReference>
<feature type="region of interest" description="Disordered" evidence="1">
    <location>
        <begin position="210"/>
        <end position="238"/>
    </location>
</feature>
<dbReference type="GO" id="GO:0003700">
    <property type="term" value="F:DNA-binding transcription factor activity"/>
    <property type="evidence" value="ECO:0007669"/>
    <property type="project" value="InterPro"/>
</dbReference>
<name>A0A369UUE1_9GAMM</name>
<dbReference type="Proteomes" id="UP000253782">
    <property type="component" value="Unassembled WGS sequence"/>
</dbReference>
<dbReference type="AlphaFoldDB" id="A0A369UUE1"/>
<dbReference type="SMART" id="SM00347">
    <property type="entry name" value="HTH_MARR"/>
    <property type="match status" value="1"/>
</dbReference>
<dbReference type="OrthoDB" id="9783504at2"/>